<feature type="compositionally biased region" description="Low complexity" evidence="1">
    <location>
        <begin position="23"/>
        <end position="32"/>
    </location>
</feature>
<comment type="caution">
    <text evidence="2">The sequence shown here is derived from an EMBL/GenBank/DDBJ whole genome shotgun (WGS) entry which is preliminary data.</text>
</comment>
<evidence type="ECO:0000313" key="2">
    <source>
        <dbReference type="EMBL" id="KAH8502039.1"/>
    </source>
</evidence>
<name>A0A8T2YAF7_POPDE</name>
<gene>
    <name evidence="2" type="ORF">H0E87_016707</name>
</gene>
<reference evidence="2" key="1">
    <citation type="journal article" date="2021" name="J. Hered.">
        <title>Genome Assembly of Salicaceae Populus deltoides (Eastern Cottonwood) I-69 Based on Nanopore Sequencing and Hi-C Technologies.</title>
        <authorList>
            <person name="Bai S."/>
            <person name="Wu H."/>
            <person name="Zhang J."/>
            <person name="Pan Z."/>
            <person name="Zhao W."/>
            <person name="Li Z."/>
            <person name="Tong C."/>
        </authorList>
    </citation>
    <scope>NUCLEOTIDE SEQUENCE</scope>
    <source>
        <tissue evidence="2">Leaf</tissue>
    </source>
</reference>
<dbReference type="AlphaFoldDB" id="A0A8T2YAF7"/>
<dbReference type="EMBL" id="JACEGQ020000008">
    <property type="protein sequence ID" value="KAH8502039.1"/>
    <property type="molecule type" value="Genomic_DNA"/>
</dbReference>
<sequence>MKNKNGKLKGDQQVLFNGAVDPSSSPSQSLASEMAKAAQAPTWSVSTQNVPWRDFISLEIKGEEDEYGKGQKSWRRTDGLFKRKVNKSTGNHHQHRWFPLGFEKLDEAPGCGLWMRDARLSSRIGLGVIREFNMSLRLEELCPMAKSDRQAFRKLIKQE</sequence>
<accession>A0A8T2YAF7</accession>
<dbReference type="Proteomes" id="UP000807159">
    <property type="component" value="Chromosome 8"/>
</dbReference>
<protein>
    <submittedName>
        <fullName evidence="2">Uncharacterized protein</fullName>
    </submittedName>
</protein>
<evidence type="ECO:0000256" key="1">
    <source>
        <dbReference type="SAM" id="MobiDB-lite"/>
    </source>
</evidence>
<evidence type="ECO:0000313" key="3">
    <source>
        <dbReference type="Proteomes" id="UP000807159"/>
    </source>
</evidence>
<keyword evidence="3" id="KW-1185">Reference proteome</keyword>
<proteinExistence type="predicted"/>
<feature type="region of interest" description="Disordered" evidence="1">
    <location>
        <begin position="1"/>
        <end position="43"/>
    </location>
</feature>
<organism evidence="2 3">
    <name type="scientific">Populus deltoides</name>
    <name type="common">Eastern poplar</name>
    <name type="synonym">Eastern cottonwood</name>
    <dbReference type="NCBI Taxonomy" id="3696"/>
    <lineage>
        <taxon>Eukaryota</taxon>
        <taxon>Viridiplantae</taxon>
        <taxon>Streptophyta</taxon>
        <taxon>Embryophyta</taxon>
        <taxon>Tracheophyta</taxon>
        <taxon>Spermatophyta</taxon>
        <taxon>Magnoliopsida</taxon>
        <taxon>eudicotyledons</taxon>
        <taxon>Gunneridae</taxon>
        <taxon>Pentapetalae</taxon>
        <taxon>rosids</taxon>
        <taxon>fabids</taxon>
        <taxon>Malpighiales</taxon>
        <taxon>Salicaceae</taxon>
        <taxon>Saliceae</taxon>
        <taxon>Populus</taxon>
    </lineage>
</organism>